<feature type="region of interest" description="Disordered" evidence="8">
    <location>
        <begin position="576"/>
        <end position="617"/>
    </location>
</feature>
<dbReference type="PANTHER" id="PTHR24006:SF888">
    <property type="entry name" value="UBIQUITIN CARBOXYL-TERMINAL HYDROLASE 30"/>
    <property type="match status" value="1"/>
</dbReference>
<keyword evidence="5" id="KW-0833">Ubl conjugation pathway</keyword>
<dbReference type="PANTHER" id="PTHR24006">
    <property type="entry name" value="UBIQUITIN CARBOXYL-TERMINAL HYDROLASE"/>
    <property type="match status" value="1"/>
</dbReference>
<keyword evidence="4" id="KW-0645">Protease</keyword>
<evidence type="ECO:0000256" key="7">
    <source>
        <dbReference type="ARBA" id="ARBA00022807"/>
    </source>
</evidence>
<dbReference type="InterPro" id="IPR038765">
    <property type="entry name" value="Papain-like_cys_pep_sf"/>
</dbReference>
<dbReference type="FunCoup" id="A0A1Y1URA4">
    <property type="interactions" value="38"/>
</dbReference>
<feature type="compositionally biased region" description="Low complexity" evidence="8">
    <location>
        <begin position="589"/>
        <end position="605"/>
    </location>
</feature>
<comment type="catalytic activity">
    <reaction evidence="1">
        <text>Thiol-dependent hydrolysis of ester, thioester, amide, peptide and isopeptide bonds formed by the C-terminal Gly of ubiquitin (a 76-residue protein attached to proteins as an intracellular targeting signal).</text>
        <dbReference type="EC" id="3.4.19.12"/>
    </reaction>
</comment>
<evidence type="ECO:0000256" key="3">
    <source>
        <dbReference type="ARBA" id="ARBA00012759"/>
    </source>
</evidence>
<sequence length="890" mass="97225">MTSQSSQSVPMVTVPAPIPAQNGHAVQSSSVPPFFAPLEPLDLDKALRPIGIHNEQNTCFLNSVFQSLMATQPLISVLNSDPENGLVRAPLNALRRPLVSSELIPSLLPEALEPPLYNLLPVARAFLVALQKGWRMKDLKGGTIGYEEFNSDRSMRLNYLLREMARKYDQYDDYTQQDAHELMRHLLDSMEMEEKDVIKIAQPVPPSQSSTQRRGRDGISPLPSPLPSRSSSPVRGPQITVTDDPSEAPLASTSTSSLRPETIPESQRLIPFVDVLFGGSLASVIVCEKCRAVSHTYEPFLDISLSLKRASAERTRKRDRFKAALGLKSRGTYAKTATDMSAIASESELSDGEREQEEAERDRRKSMDDRPKQLGSESSGSRGNSLKFGLKTKPSFSWRRKGSRSSEPRTSVTTSPVLETTKVVSPPPQPIAAKSAPSSPRLSTSSDRAHGPSLTKAQMAYLRRLLADPLATQDHDPLAKLKAANSGEELPAPPTPPRTAIEQSLAAFTSVEVLEGENGYACKRCWKIKAGKYKSKHGPTAGGEDSATTSPALVASRISSPPVSIAADTSAGSLEHLSAPQSQSGHGVSRALSSASRSSAGRSGRTPSPLREHTEASTYGSIELASVKSNDYSIVESSISVETQTSGEPDLESDGLSNTSSSSEDDYSHLDTTVPTARPSMPARKKSSHFIMRRAFKRYLIAKAPEVLILHVKRFKQSQKAIMAFTNFYDLKKIDDYASFPELLDLSPYMAPNRNDYKMVQTPYGPRAPFMDWPSPDHGPHAEPVMYKLYAVVVHMGTINEGHYIAYVLVDPLPMFGKTAEELNVAGVTNGMNSVSLNGDRPVNGHSRSPPPLRVDRRVWCYCSDTSVRLASVDEVLQASAYLCFYEKVA</sequence>
<proteinExistence type="inferred from homology"/>
<comment type="caution">
    <text evidence="10">The sequence shown here is derived from an EMBL/GenBank/DDBJ whole genome shotgun (WGS) entry which is preliminary data.</text>
</comment>
<dbReference type="InterPro" id="IPR050164">
    <property type="entry name" value="Peptidase_C19"/>
</dbReference>
<evidence type="ECO:0000256" key="4">
    <source>
        <dbReference type="ARBA" id="ARBA00022670"/>
    </source>
</evidence>
<comment type="similarity">
    <text evidence="2">Belongs to the peptidase C19 family.</text>
</comment>
<feature type="compositionally biased region" description="Acidic residues" evidence="8">
    <location>
        <begin position="348"/>
        <end position="359"/>
    </location>
</feature>
<evidence type="ECO:0000256" key="2">
    <source>
        <dbReference type="ARBA" id="ARBA00009085"/>
    </source>
</evidence>
<dbReference type="GO" id="GO:0005634">
    <property type="term" value="C:nucleus"/>
    <property type="evidence" value="ECO:0007669"/>
    <property type="project" value="TreeGrafter"/>
</dbReference>
<dbReference type="Pfam" id="PF00443">
    <property type="entry name" value="UCH"/>
    <property type="match status" value="1"/>
</dbReference>
<dbReference type="GeneID" id="33559671"/>
<dbReference type="GO" id="GO:0016579">
    <property type="term" value="P:protein deubiquitination"/>
    <property type="evidence" value="ECO:0007669"/>
    <property type="project" value="InterPro"/>
</dbReference>
<keyword evidence="6" id="KW-0378">Hydrolase</keyword>
<dbReference type="InParanoid" id="A0A1Y1URA4"/>
<reference evidence="10 11" key="1">
    <citation type="submission" date="2017-03" db="EMBL/GenBank/DDBJ databases">
        <title>Widespread Adenine N6-methylation of Active Genes in Fungi.</title>
        <authorList>
            <consortium name="DOE Joint Genome Institute"/>
            <person name="Mondo S.J."/>
            <person name="Dannebaum R.O."/>
            <person name="Kuo R.C."/>
            <person name="Louie K.B."/>
            <person name="Bewick A.J."/>
            <person name="Labutti K."/>
            <person name="Haridas S."/>
            <person name="Kuo A."/>
            <person name="Salamov A."/>
            <person name="Ahrendt S.R."/>
            <person name="Lau R."/>
            <person name="Bowen B.P."/>
            <person name="Lipzen A."/>
            <person name="Sullivan W."/>
            <person name="Andreopoulos W.B."/>
            <person name="Clum A."/>
            <person name="Lindquist E."/>
            <person name="Daum C."/>
            <person name="Northen T.R."/>
            <person name="Ramamoorthy G."/>
            <person name="Schmitz R.J."/>
            <person name="Gryganskyi A."/>
            <person name="Culley D."/>
            <person name="Magnuson J."/>
            <person name="James T.Y."/>
            <person name="O'Malley M.A."/>
            <person name="Stajich J.E."/>
            <person name="Spatafora J.W."/>
            <person name="Visel A."/>
            <person name="Grigoriev I.V."/>
        </authorList>
    </citation>
    <scope>NUCLEOTIDE SEQUENCE [LARGE SCALE GENOMIC DNA]</scope>
    <source>
        <strain evidence="10 11">NRRL Y-17943</strain>
    </source>
</reference>
<feature type="region of interest" description="Disordered" evidence="8">
    <location>
        <begin position="338"/>
        <end position="452"/>
    </location>
</feature>
<keyword evidence="11" id="KW-1185">Reference proteome</keyword>
<feature type="compositionally biased region" description="Low complexity" evidence="8">
    <location>
        <begin position="435"/>
        <end position="446"/>
    </location>
</feature>
<dbReference type="PROSITE" id="PS00973">
    <property type="entry name" value="USP_2"/>
    <property type="match status" value="1"/>
</dbReference>
<protein>
    <recommendedName>
        <fullName evidence="3">ubiquitinyl hydrolase 1</fullName>
        <ecNumber evidence="3">3.4.19.12</ecNumber>
    </recommendedName>
</protein>
<feature type="compositionally biased region" description="Basic and acidic residues" evidence="8">
    <location>
        <begin position="360"/>
        <end position="372"/>
    </location>
</feature>
<feature type="region of interest" description="Disordered" evidence="8">
    <location>
        <begin position="202"/>
        <end position="262"/>
    </location>
</feature>
<gene>
    <name evidence="10" type="ORF">BD324DRAFT_648593</name>
</gene>
<dbReference type="Gene3D" id="3.90.70.10">
    <property type="entry name" value="Cysteine proteinases"/>
    <property type="match status" value="1"/>
</dbReference>
<dbReference type="InterPro" id="IPR001394">
    <property type="entry name" value="Peptidase_C19_UCH"/>
</dbReference>
<dbReference type="OrthoDB" id="420187at2759"/>
<dbReference type="Proteomes" id="UP000193218">
    <property type="component" value="Unassembled WGS sequence"/>
</dbReference>
<dbReference type="PROSITE" id="PS50235">
    <property type="entry name" value="USP_3"/>
    <property type="match status" value="1"/>
</dbReference>
<dbReference type="STRING" id="4999.A0A1Y1URA4"/>
<dbReference type="GO" id="GO:0005829">
    <property type="term" value="C:cytosol"/>
    <property type="evidence" value="ECO:0007669"/>
    <property type="project" value="TreeGrafter"/>
</dbReference>
<evidence type="ECO:0000256" key="6">
    <source>
        <dbReference type="ARBA" id="ARBA00022801"/>
    </source>
</evidence>
<organism evidence="10 11">
    <name type="scientific">Kockovaella imperatae</name>
    <dbReference type="NCBI Taxonomy" id="4999"/>
    <lineage>
        <taxon>Eukaryota</taxon>
        <taxon>Fungi</taxon>
        <taxon>Dikarya</taxon>
        <taxon>Basidiomycota</taxon>
        <taxon>Agaricomycotina</taxon>
        <taxon>Tremellomycetes</taxon>
        <taxon>Tremellales</taxon>
        <taxon>Cuniculitremaceae</taxon>
        <taxon>Kockovaella</taxon>
    </lineage>
</organism>
<dbReference type="SUPFAM" id="SSF54001">
    <property type="entry name" value="Cysteine proteinases"/>
    <property type="match status" value="1"/>
</dbReference>
<evidence type="ECO:0000313" key="11">
    <source>
        <dbReference type="Proteomes" id="UP000193218"/>
    </source>
</evidence>
<feature type="compositionally biased region" description="Polar residues" evidence="8">
    <location>
        <begin position="375"/>
        <end position="384"/>
    </location>
</feature>
<evidence type="ECO:0000259" key="9">
    <source>
        <dbReference type="PROSITE" id="PS50235"/>
    </source>
</evidence>
<keyword evidence="7" id="KW-0788">Thiol protease</keyword>
<name>A0A1Y1URA4_9TREE</name>
<dbReference type="AlphaFoldDB" id="A0A1Y1URA4"/>
<evidence type="ECO:0000256" key="5">
    <source>
        <dbReference type="ARBA" id="ARBA00022786"/>
    </source>
</evidence>
<feature type="region of interest" description="Disordered" evidence="8">
    <location>
        <begin position="639"/>
        <end position="684"/>
    </location>
</feature>
<feature type="compositionally biased region" description="Polar residues" evidence="8">
    <location>
        <begin position="408"/>
        <end position="418"/>
    </location>
</feature>
<evidence type="ECO:0000256" key="1">
    <source>
        <dbReference type="ARBA" id="ARBA00000707"/>
    </source>
</evidence>
<dbReference type="EMBL" id="NBSH01000002">
    <property type="protein sequence ID" value="ORX39976.1"/>
    <property type="molecule type" value="Genomic_DNA"/>
</dbReference>
<dbReference type="InterPro" id="IPR018200">
    <property type="entry name" value="USP_CS"/>
</dbReference>
<dbReference type="GO" id="GO:0006508">
    <property type="term" value="P:proteolysis"/>
    <property type="evidence" value="ECO:0007669"/>
    <property type="project" value="UniProtKB-KW"/>
</dbReference>
<dbReference type="EC" id="3.4.19.12" evidence="3"/>
<evidence type="ECO:0000256" key="8">
    <source>
        <dbReference type="SAM" id="MobiDB-lite"/>
    </source>
</evidence>
<evidence type="ECO:0000313" key="10">
    <source>
        <dbReference type="EMBL" id="ORX39976.1"/>
    </source>
</evidence>
<dbReference type="GO" id="GO:0004843">
    <property type="term" value="F:cysteine-type deubiquitinase activity"/>
    <property type="evidence" value="ECO:0007669"/>
    <property type="project" value="UniProtKB-EC"/>
</dbReference>
<accession>A0A1Y1URA4</accession>
<dbReference type="RefSeq" id="XP_021873761.1">
    <property type="nucleotide sequence ID" value="XM_022017862.1"/>
</dbReference>
<feature type="domain" description="USP" evidence="9">
    <location>
        <begin position="50"/>
        <end position="889"/>
    </location>
</feature>
<dbReference type="InterPro" id="IPR028889">
    <property type="entry name" value="USP"/>
</dbReference>